<comment type="pathway">
    <text evidence="2 11">Cofactor biosynthesis; NAD(+) biosynthesis; deamido-NAD(+) from nicotinate D-ribonucleotide: step 1/1.</text>
</comment>
<comment type="catalytic activity">
    <reaction evidence="10 11">
        <text>nicotinate beta-D-ribonucleotide + ATP + H(+) = deamido-NAD(+) + diphosphate</text>
        <dbReference type="Rhea" id="RHEA:22860"/>
        <dbReference type="ChEBI" id="CHEBI:15378"/>
        <dbReference type="ChEBI" id="CHEBI:30616"/>
        <dbReference type="ChEBI" id="CHEBI:33019"/>
        <dbReference type="ChEBI" id="CHEBI:57502"/>
        <dbReference type="ChEBI" id="CHEBI:58437"/>
        <dbReference type="EC" id="2.7.7.18"/>
    </reaction>
</comment>
<keyword evidence="4 11" id="KW-0662">Pyridine nucleotide biosynthesis</keyword>
<feature type="domain" description="Cytidyltransferase-like" evidence="12">
    <location>
        <begin position="36"/>
        <end position="216"/>
    </location>
</feature>
<keyword evidence="5 11" id="KW-0808">Transferase</keyword>
<accession>A0ABT4LMK3</accession>
<evidence type="ECO:0000256" key="6">
    <source>
        <dbReference type="ARBA" id="ARBA00022695"/>
    </source>
</evidence>
<dbReference type="InterPro" id="IPR005248">
    <property type="entry name" value="NadD/NMNAT"/>
</dbReference>
<dbReference type="PANTHER" id="PTHR39321">
    <property type="entry name" value="NICOTINATE-NUCLEOTIDE ADENYLYLTRANSFERASE-RELATED"/>
    <property type="match status" value="1"/>
</dbReference>
<evidence type="ECO:0000256" key="2">
    <source>
        <dbReference type="ARBA" id="ARBA00005019"/>
    </source>
</evidence>
<keyword evidence="9 11" id="KW-0520">NAD</keyword>
<comment type="similarity">
    <text evidence="3 11">Belongs to the NadD family.</text>
</comment>
<evidence type="ECO:0000256" key="10">
    <source>
        <dbReference type="ARBA" id="ARBA00048721"/>
    </source>
</evidence>
<evidence type="ECO:0000256" key="11">
    <source>
        <dbReference type="HAMAP-Rule" id="MF_00244"/>
    </source>
</evidence>
<name>A0ABT4LMK3_9PROT</name>
<dbReference type="NCBIfam" id="NF000845">
    <property type="entry name" value="PRK00071.2-4"/>
    <property type="match status" value="1"/>
</dbReference>
<dbReference type="NCBIfam" id="NF000843">
    <property type="entry name" value="PRK00071.2-2"/>
    <property type="match status" value="1"/>
</dbReference>
<evidence type="ECO:0000256" key="8">
    <source>
        <dbReference type="ARBA" id="ARBA00022840"/>
    </source>
</evidence>
<evidence type="ECO:0000256" key="4">
    <source>
        <dbReference type="ARBA" id="ARBA00022642"/>
    </source>
</evidence>
<evidence type="ECO:0000313" key="14">
    <source>
        <dbReference type="Proteomes" id="UP001069802"/>
    </source>
</evidence>
<dbReference type="SUPFAM" id="SSF52374">
    <property type="entry name" value="Nucleotidylyl transferase"/>
    <property type="match status" value="1"/>
</dbReference>
<keyword evidence="8 11" id="KW-0067">ATP-binding</keyword>
<dbReference type="RefSeq" id="WP_269424465.1">
    <property type="nucleotide sequence ID" value="NZ_JAPWGY010000006.1"/>
</dbReference>
<comment type="function">
    <text evidence="1 11">Catalyzes the reversible adenylation of nicotinate mononucleotide (NaMN) to nicotinic acid adenine dinucleotide (NaAD).</text>
</comment>
<dbReference type="NCBIfam" id="TIGR00482">
    <property type="entry name" value="nicotinate (nicotinamide) nucleotide adenylyltransferase"/>
    <property type="match status" value="1"/>
</dbReference>
<dbReference type="InterPro" id="IPR014729">
    <property type="entry name" value="Rossmann-like_a/b/a_fold"/>
</dbReference>
<dbReference type="EMBL" id="JAPWGY010000006">
    <property type="protein sequence ID" value="MCZ4282318.1"/>
    <property type="molecule type" value="Genomic_DNA"/>
</dbReference>
<organism evidence="13 14">
    <name type="scientific">Kiloniella laminariae</name>
    <dbReference type="NCBI Taxonomy" id="454162"/>
    <lineage>
        <taxon>Bacteria</taxon>
        <taxon>Pseudomonadati</taxon>
        <taxon>Pseudomonadota</taxon>
        <taxon>Alphaproteobacteria</taxon>
        <taxon>Rhodospirillales</taxon>
        <taxon>Kiloniellaceae</taxon>
        <taxon>Kiloniella</taxon>
    </lineage>
</organism>
<evidence type="ECO:0000256" key="1">
    <source>
        <dbReference type="ARBA" id="ARBA00002324"/>
    </source>
</evidence>
<evidence type="ECO:0000313" key="13">
    <source>
        <dbReference type="EMBL" id="MCZ4282318.1"/>
    </source>
</evidence>
<evidence type="ECO:0000256" key="3">
    <source>
        <dbReference type="ARBA" id="ARBA00009014"/>
    </source>
</evidence>
<proteinExistence type="inferred from homology"/>
<dbReference type="Proteomes" id="UP001069802">
    <property type="component" value="Unassembled WGS sequence"/>
</dbReference>
<dbReference type="Pfam" id="PF01467">
    <property type="entry name" value="CTP_transf_like"/>
    <property type="match status" value="1"/>
</dbReference>
<comment type="caution">
    <text evidence="13">The sequence shown here is derived from an EMBL/GenBank/DDBJ whole genome shotgun (WGS) entry which is preliminary data.</text>
</comment>
<dbReference type="PANTHER" id="PTHR39321:SF3">
    <property type="entry name" value="PHOSPHOPANTETHEINE ADENYLYLTRANSFERASE"/>
    <property type="match status" value="1"/>
</dbReference>
<dbReference type="GO" id="GO:0004515">
    <property type="term" value="F:nicotinate-nucleotide adenylyltransferase activity"/>
    <property type="evidence" value="ECO:0007669"/>
    <property type="project" value="UniProtKB-EC"/>
</dbReference>
<keyword evidence="6 11" id="KW-0548">Nucleotidyltransferase</keyword>
<reference evidence="13" key="1">
    <citation type="submission" date="2022-12" db="EMBL/GenBank/DDBJ databases">
        <title>Bacterial isolates from different developmental stages of Nematostella vectensis.</title>
        <authorList>
            <person name="Fraune S."/>
        </authorList>
    </citation>
    <scope>NUCLEOTIDE SEQUENCE</scope>
    <source>
        <strain evidence="13">G21630-S1</strain>
    </source>
</reference>
<dbReference type="EC" id="2.7.7.18" evidence="11"/>
<keyword evidence="7 11" id="KW-0547">Nucleotide-binding</keyword>
<keyword evidence="14" id="KW-1185">Reference proteome</keyword>
<dbReference type="InterPro" id="IPR004821">
    <property type="entry name" value="Cyt_trans-like"/>
</dbReference>
<gene>
    <name evidence="11" type="primary">nadD</name>
    <name evidence="13" type="ORF">O4H49_16145</name>
</gene>
<sequence>MLRFPPSLQFDKLTCRRSLARALGGRLPHKGSTVGLLGGSFNPAHSAHDLITRQALTRLDLDEVWWMVSPQNPLKSPAEMAPLAARVDSALVLQQHPRIRITTIESQLGSVYTADTLRKLAKIFPGVRFVWLMGADNLLQISHWRDWKDIFQLVSIAVFARPGYSLPAASAKAAQYFAHTQLPERKFRQLSKVPTPVWTLIHGRQSRLSSTQIRQKAKVSGKTC</sequence>
<dbReference type="Gene3D" id="3.40.50.620">
    <property type="entry name" value="HUPs"/>
    <property type="match status" value="1"/>
</dbReference>
<protein>
    <recommendedName>
        <fullName evidence="11">Probable nicotinate-nucleotide adenylyltransferase</fullName>
        <ecNumber evidence="11">2.7.7.18</ecNumber>
    </recommendedName>
    <alternativeName>
        <fullName evidence="11">Deamido-NAD(+) diphosphorylase</fullName>
    </alternativeName>
    <alternativeName>
        <fullName evidence="11">Deamido-NAD(+) pyrophosphorylase</fullName>
    </alternativeName>
    <alternativeName>
        <fullName evidence="11">Nicotinate mononucleotide adenylyltransferase</fullName>
        <shortName evidence="11">NaMN adenylyltransferase</shortName>
    </alternativeName>
</protein>
<evidence type="ECO:0000256" key="7">
    <source>
        <dbReference type="ARBA" id="ARBA00022741"/>
    </source>
</evidence>
<evidence type="ECO:0000256" key="9">
    <source>
        <dbReference type="ARBA" id="ARBA00023027"/>
    </source>
</evidence>
<dbReference type="HAMAP" id="MF_00244">
    <property type="entry name" value="NaMN_adenylyltr"/>
    <property type="match status" value="1"/>
</dbReference>
<dbReference type="CDD" id="cd02165">
    <property type="entry name" value="NMNAT"/>
    <property type="match status" value="1"/>
</dbReference>
<evidence type="ECO:0000256" key="5">
    <source>
        <dbReference type="ARBA" id="ARBA00022679"/>
    </source>
</evidence>
<evidence type="ECO:0000259" key="12">
    <source>
        <dbReference type="Pfam" id="PF01467"/>
    </source>
</evidence>